<reference evidence="2 3" key="1">
    <citation type="submission" date="2017-03" db="EMBL/GenBank/DDBJ databases">
        <title>Lifting the veil on microbial sulfur biogeochemistry in mining wastewaters.</title>
        <authorList>
            <person name="Kantor R.S."/>
            <person name="Colenbrander Nelson T."/>
            <person name="Marshall S."/>
            <person name="Bennett D."/>
            <person name="Apte S."/>
            <person name="Camacho D."/>
            <person name="Thomas B.C."/>
            <person name="Warren L.A."/>
            <person name="Banfield J.F."/>
        </authorList>
    </citation>
    <scope>NUCLEOTIDE SEQUENCE [LARGE SCALE GENOMIC DNA]</scope>
    <source>
        <strain evidence="2">32-67-7</strain>
    </source>
</reference>
<dbReference type="SUPFAM" id="SSF52317">
    <property type="entry name" value="Class I glutamine amidotransferase-like"/>
    <property type="match status" value="1"/>
</dbReference>
<gene>
    <name evidence="2" type="ORF">B7Z12_20440</name>
</gene>
<accession>A0A258CSQ0</accession>
<evidence type="ECO:0000313" key="3">
    <source>
        <dbReference type="Proteomes" id="UP000215616"/>
    </source>
</evidence>
<dbReference type="PANTHER" id="PTHR43130:SF2">
    <property type="entry name" value="DJ-1_PFPI DOMAIN-CONTAINING PROTEIN"/>
    <property type="match status" value="1"/>
</dbReference>
<dbReference type="Pfam" id="PF01965">
    <property type="entry name" value="DJ-1_PfpI"/>
    <property type="match status" value="1"/>
</dbReference>
<feature type="domain" description="DJ-1/PfpI" evidence="1">
    <location>
        <begin position="39"/>
        <end position="197"/>
    </location>
</feature>
<protein>
    <submittedName>
        <fullName evidence="2">Thiamine biosynthesis protein ThiJ</fullName>
    </submittedName>
</protein>
<sequence length="258" mass="26807">MADALAEIAGTMSFPPASRRVILALECDGDHRMSQTLQIVIALFPGVTHLDFTGPHQVLCRLPGAKVTVASLAGGEIEADGLVFAHLPKLSDIEACDVLIVPGGFGTTQAMGDPDFIAEIRRLADGARYVCSVCTGSLVLGAAGLLKGKRAACHWAWRDQLALFGAIPDASRVARDGRYITGGGVTAGIDFALTLIAELAGDEMAQGIQLAVEYAPAPPFNAGRPETAPAQVVERITALYGKGMDERVAAAKAAAEGL</sequence>
<dbReference type="InterPro" id="IPR002818">
    <property type="entry name" value="DJ-1/PfpI"/>
</dbReference>
<dbReference type="PANTHER" id="PTHR43130">
    <property type="entry name" value="ARAC-FAMILY TRANSCRIPTIONAL REGULATOR"/>
    <property type="match status" value="1"/>
</dbReference>
<dbReference type="EMBL" id="NCDQ01000549">
    <property type="protein sequence ID" value="OYW98101.1"/>
    <property type="molecule type" value="Genomic_DNA"/>
</dbReference>
<dbReference type="Proteomes" id="UP000215616">
    <property type="component" value="Unassembled WGS sequence"/>
</dbReference>
<dbReference type="InterPro" id="IPR029062">
    <property type="entry name" value="Class_I_gatase-like"/>
</dbReference>
<organism evidence="2 3">
    <name type="scientific">Caulobacter vibrioides</name>
    <name type="common">Caulobacter crescentus</name>
    <dbReference type="NCBI Taxonomy" id="155892"/>
    <lineage>
        <taxon>Bacteria</taxon>
        <taxon>Pseudomonadati</taxon>
        <taxon>Pseudomonadota</taxon>
        <taxon>Alphaproteobacteria</taxon>
        <taxon>Caulobacterales</taxon>
        <taxon>Caulobacteraceae</taxon>
        <taxon>Caulobacter</taxon>
    </lineage>
</organism>
<name>A0A258CSQ0_CAUVI</name>
<dbReference type="AlphaFoldDB" id="A0A258CSQ0"/>
<evidence type="ECO:0000313" key="2">
    <source>
        <dbReference type="EMBL" id="OYW98101.1"/>
    </source>
</evidence>
<evidence type="ECO:0000259" key="1">
    <source>
        <dbReference type="Pfam" id="PF01965"/>
    </source>
</evidence>
<dbReference type="Gene3D" id="3.40.50.880">
    <property type="match status" value="1"/>
</dbReference>
<dbReference type="CDD" id="cd03139">
    <property type="entry name" value="GATase1_PfpI_2"/>
    <property type="match status" value="1"/>
</dbReference>
<comment type="caution">
    <text evidence="2">The sequence shown here is derived from an EMBL/GenBank/DDBJ whole genome shotgun (WGS) entry which is preliminary data.</text>
</comment>
<proteinExistence type="predicted"/>
<dbReference type="GO" id="GO:0006355">
    <property type="term" value="P:regulation of DNA-templated transcription"/>
    <property type="evidence" value="ECO:0007669"/>
    <property type="project" value="TreeGrafter"/>
</dbReference>
<dbReference type="InterPro" id="IPR052158">
    <property type="entry name" value="INH-QAR"/>
</dbReference>